<accession>A0A9P7JK20</accession>
<evidence type="ECO:0000313" key="2">
    <source>
        <dbReference type="Proteomes" id="UP000807769"/>
    </source>
</evidence>
<keyword evidence="2" id="KW-1185">Reference proteome</keyword>
<dbReference type="OrthoDB" id="3260975at2759"/>
<organism evidence="1 2">
    <name type="scientific">Suillus subaureus</name>
    <dbReference type="NCBI Taxonomy" id="48587"/>
    <lineage>
        <taxon>Eukaryota</taxon>
        <taxon>Fungi</taxon>
        <taxon>Dikarya</taxon>
        <taxon>Basidiomycota</taxon>
        <taxon>Agaricomycotina</taxon>
        <taxon>Agaricomycetes</taxon>
        <taxon>Agaricomycetidae</taxon>
        <taxon>Boletales</taxon>
        <taxon>Suillineae</taxon>
        <taxon>Suillaceae</taxon>
        <taxon>Suillus</taxon>
    </lineage>
</organism>
<dbReference type="RefSeq" id="XP_041200196.1">
    <property type="nucleotide sequence ID" value="XM_041329804.1"/>
</dbReference>
<evidence type="ECO:0008006" key="3">
    <source>
        <dbReference type="Google" id="ProtNLM"/>
    </source>
</evidence>
<proteinExistence type="predicted"/>
<protein>
    <recommendedName>
        <fullName evidence="3">CCHC-type domain-containing protein</fullName>
    </recommendedName>
</protein>
<reference evidence="1" key="1">
    <citation type="journal article" date="2020" name="New Phytol.">
        <title>Comparative genomics reveals dynamic genome evolution in host specialist ectomycorrhizal fungi.</title>
        <authorList>
            <person name="Lofgren L.A."/>
            <person name="Nguyen N.H."/>
            <person name="Vilgalys R."/>
            <person name="Ruytinx J."/>
            <person name="Liao H.L."/>
            <person name="Branco S."/>
            <person name="Kuo A."/>
            <person name="LaButti K."/>
            <person name="Lipzen A."/>
            <person name="Andreopoulos W."/>
            <person name="Pangilinan J."/>
            <person name="Riley R."/>
            <person name="Hundley H."/>
            <person name="Na H."/>
            <person name="Barry K."/>
            <person name="Grigoriev I.V."/>
            <person name="Stajich J.E."/>
            <person name="Kennedy P.G."/>
        </authorList>
    </citation>
    <scope>NUCLEOTIDE SEQUENCE</scope>
    <source>
        <strain evidence="1">MN1</strain>
    </source>
</reference>
<evidence type="ECO:0000313" key="1">
    <source>
        <dbReference type="EMBL" id="KAG1827349.1"/>
    </source>
</evidence>
<dbReference type="Proteomes" id="UP000807769">
    <property type="component" value="Unassembled WGS sequence"/>
</dbReference>
<dbReference type="GeneID" id="64623821"/>
<name>A0A9P7JK20_9AGAM</name>
<dbReference type="AlphaFoldDB" id="A0A9P7JK20"/>
<comment type="caution">
    <text evidence="1">The sequence shown here is derived from an EMBL/GenBank/DDBJ whole genome shotgun (WGS) entry which is preliminary data.</text>
</comment>
<gene>
    <name evidence="1" type="ORF">BJ212DRAFT_1256638</name>
</gene>
<sequence length="355" mass="40141">MPKIFHRDGCKSKNPMDFLKSFNQAMRQQSITMLTDKIEAFGNYLGTGSDAEIWFKVLTASSKATWAAFVVKFEVQWLPIIVTEKTKAEFKRELMEHLLSDTDVGTKTTLYNRECWMHEAWVTKALQLANRAGIAASTSIIWQVRGQLPSIIKDLLKADEYVDWAAFTMEVKGLKGNRFLEKKEQYNRQEYEVNVLCVDVVCLQQCNPTQNSLVALQNQLLQMSINPMKAPNTPLGNSTVLCMPTSQMNQYQQPTFTHQPVTSPQLLMIKEDLKNAIQQLVLSFIHYLDTLAGQAAYTVQIAQWNTKWGEHTRVTQETGYSLKPGTTVIASSKCFNCGTHGYNGQNCVLPANHAE</sequence>
<dbReference type="EMBL" id="JABBWG010000001">
    <property type="protein sequence ID" value="KAG1827349.1"/>
    <property type="molecule type" value="Genomic_DNA"/>
</dbReference>